<accession>A0A370CH76</accession>
<sequence length="223" mass="26204">MALCKRNNIWWIRFSHNGKRIQRSTGTSNKLAAQELHDQLKADLWRQNKLNEKPDRLWQEAVVRWLKESTHKRSLKDDKRQLKWINPYLNNKKLSEIDSDMIEEIAKKKEANNVTPATVNRLLALVRSILRKAELKWKWIGKAPSVEIRHEGEKRERWLTQEEIRQLLKELPLHLADLVSFSLATGLRQANVLGLRWKDVSLEKRHAIIHASQSKNKTSIPVP</sequence>
<evidence type="ECO:0000256" key="4">
    <source>
        <dbReference type="PROSITE-ProRule" id="PRU01248"/>
    </source>
</evidence>
<dbReference type="GO" id="GO:0015074">
    <property type="term" value="P:DNA integration"/>
    <property type="evidence" value="ECO:0007669"/>
    <property type="project" value="UniProtKB-KW"/>
</dbReference>
<keyword evidence="1" id="KW-0229">DNA integration</keyword>
<evidence type="ECO:0000313" key="8">
    <source>
        <dbReference type="Proteomes" id="UP000226429"/>
    </source>
</evidence>
<feature type="domain" description="Core-binding (CB)" evidence="6">
    <location>
        <begin position="56"/>
        <end position="134"/>
    </location>
</feature>
<dbReference type="PROSITE" id="PS51898">
    <property type="entry name" value="TYR_RECOMBINASE"/>
    <property type="match status" value="1"/>
</dbReference>
<evidence type="ECO:0000256" key="2">
    <source>
        <dbReference type="ARBA" id="ARBA00023125"/>
    </source>
</evidence>
<keyword evidence="8" id="KW-1185">Reference proteome</keyword>
<dbReference type="Proteomes" id="UP000226429">
    <property type="component" value="Unassembled WGS sequence"/>
</dbReference>
<dbReference type="GO" id="GO:0006310">
    <property type="term" value="P:DNA recombination"/>
    <property type="evidence" value="ECO:0007669"/>
    <property type="project" value="UniProtKB-KW"/>
</dbReference>
<feature type="non-terminal residue" evidence="7">
    <location>
        <position position="223"/>
    </location>
</feature>
<keyword evidence="3" id="KW-0233">DNA recombination</keyword>
<evidence type="ECO:0000256" key="3">
    <source>
        <dbReference type="ARBA" id="ARBA00023172"/>
    </source>
</evidence>
<keyword evidence="2 4" id="KW-0238">DNA-binding</keyword>
<dbReference type="Pfam" id="PF00589">
    <property type="entry name" value="Phage_integrase"/>
    <property type="match status" value="1"/>
</dbReference>
<proteinExistence type="predicted"/>
<reference evidence="7 8" key="2">
    <citation type="journal article" date="2018" name="J. Invertebr. Pathol.">
        <title>'Candidatus Aquirickettsiella gammari' (Gammaproteobacteria: Legionellales: Coxiellaceae): A bacterial pathogen of the freshwater crustacean Gammarus fossarum (Malacostraca: Amphipoda).</title>
        <authorList>
            <person name="Bojko J."/>
            <person name="Dunn A.M."/>
            <person name="Stebbing P.D."/>
            <person name="van Aerle R."/>
            <person name="Bacela-Spychalska K."/>
            <person name="Bean T.P."/>
            <person name="Urrutia A."/>
            <person name="Stentiford G.D."/>
        </authorList>
    </citation>
    <scope>NUCLEOTIDE SEQUENCE [LARGE SCALE GENOMIC DNA]</scope>
    <source>
        <strain evidence="7">RA15029</strain>
    </source>
</reference>
<dbReference type="InterPro" id="IPR013762">
    <property type="entry name" value="Integrase-like_cat_sf"/>
</dbReference>
<feature type="domain" description="Tyr recombinase" evidence="5">
    <location>
        <begin position="154"/>
        <end position="223"/>
    </location>
</feature>
<dbReference type="InterPro" id="IPR010998">
    <property type="entry name" value="Integrase_recombinase_N"/>
</dbReference>
<evidence type="ECO:0000259" key="6">
    <source>
        <dbReference type="PROSITE" id="PS51900"/>
    </source>
</evidence>
<dbReference type="Gene3D" id="1.10.150.130">
    <property type="match status" value="1"/>
</dbReference>
<dbReference type="InterPro" id="IPR002104">
    <property type="entry name" value="Integrase_catalytic"/>
</dbReference>
<dbReference type="EMBL" id="NMOS02000026">
    <property type="protein sequence ID" value="RDH39930.1"/>
    <property type="molecule type" value="Genomic_DNA"/>
</dbReference>
<dbReference type="SUPFAM" id="SSF56349">
    <property type="entry name" value="DNA breaking-rejoining enzymes"/>
    <property type="match status" value="1"/>
</dbReference>
<dbReference type="GO" id="GO:0003677">
    <property type="term" value="F:DNA binding"/>
    <property type="evidence" value="ECO:0007669"/>
    <property type="project" value="UniProtKB-UniRule"/>
</dbReference>
<evidence type="ECO:0000313" key="7">
    <source>
        <dbReference type="EMBL" id="RDH39930.1"/>
    </source>
</evidence>
<dbReference type="AlphaFoldDB" id="A0A370CH76"/>
<name>A0A370CH76_9COXI</name>
<gene>
    <name evidence="7" type="ORF">CFE62_006530</name>
</gene>
<dbReference type="InterPro" id="IPR044068">
    <property type="entry name" value="CB"/>
</dbReference>
<organism evidence="7 8">
    <name type="scientific">Candidatus Aquirickettsiella gammari</name>
    <dbReference type="NCBI Taxonomy" id="2016198"/>
    <lineage>
        <taxon>Bacteria</taxon>
        <taxon>Pseudomonadati</taxon>
        <taxon>Pseudomonadota</taxon>
        <taxon>Gammaproteobacteria</taxon>
        <taxon>Legionellales</taxon>
        <taxon>Coxiellaceae</taxon>
        <taxon>Candidatus Aquirickettsiella</taxon>
    </lineage>
</organism>
<evidence type="ECO:0000259" key="5">
    <source>
        <dbReference type="PROSITE" id="PS51898"/>
    </source>
</evidence>
<protein>
    <submittedName>
        <fullName evidence="7">Site-specific integrase</fullName>
    </submittedName>
</protein>
<comment type="caution">
    <text evidence="7">The sequence shown here is derived from an EMBL/GenBank/DDBJ whole genome shotgun (WGS) entry which is preliminary data.</text>
</comment>
<dbReference type="Gene3D" id="1.10.443.10">
    <property type="entry name" value="Intergrase catalytic core"/>
    <property type="match status" value="1"/>
</dbReference>
<reference evidence="7 8" key="1">
    <citation type="journal article" date="2017" name="Int. J. Syst. Evol. Microbiol.">
        <title>Aquarickettsiella crustaci n. gen. n. sp. (Gammaproteobacteria: Legionellales: Coxiellaceae); a bacterial pathogen of the freshwater crustacean: Gammarus fossarum (Malacostraca: Amphipoda).</title>
        <authorList>
            <person name="Bojko J."/>
            <person name="Dunn A.M."/>
            <person name="Stebbing P.D."/>
            <person name="Van Aerle R."/>
            <person name="Bacela-Spychalska K."/>
            <person name="Bean T.P."/>
            <person name="Stentiford G.D."/>
        </authorList>
    </citation>
    <scope>NUCLEOTIDE SEQUENCE [LARGE SCALE GENOMIC DNA]</scope>
    <source>
        <strain evidence="7">RA15029</strain>
    </source>
</reference>
<dbReference type="PROSITE" id="PS51900">
    <property type="entry name" value="CB"/>
    <property type="match status" value="1"/>
</dbReference>
<evidence type="ECO:0000256" key="1">
    <source>
        <dbReference type="ARBA" id="ARBA00022908"/>
    </source>
</evidence>
<dbReference type="InterPro" id="IPR011010">
    <property type="entry name" value="DNA_brk_join_enz"/>
</dbReference>